<organism evidence="1 2">
    <name type="scientific">Acinetobacter oleivorans</name>
    <dbReference type="NCBI Taxonomy" id="1148157"/>
    <lineage>
        <taxon>Bacteria</taxon>
        <taxon>Pseudomonadati</taxon>
        <taxon>Pseudomonadota</taxon>
        <taxon>Gammaproteobacteria</taxon>
        <taxon>Moraxellales</taxon>
        <taxon>Moraxellaceae</taxon>
        <taxon>Acinetobacter</taxon>
    </lineage>
</organism>
<reference evidence="1 2" key="1">
    <citation type="submission" date="2020-10" db="EMBL/GenBank/DDBJ databases">
        <authorList>
            <person name="Mohd Rani F."/>
        </authorList>
    </citation>
    <scope>NUCLEOTIDE SEQUENCE [LARGE SCALE GENOMIC DNA]</scope>
    <source>
        <strain evidence="1 2">AC1583</strain>
    </source>
</reference>
<dbReference type="RefSeq" id="WP_192835304.1">
    <property type="nucleotide sequence ID" value="NZ_JADAZL010000047.1"/>
</dbReference>
<protein>
    <submittedName>
        <fullName evidence="1">Uncharacterized protein</fullName>
    </submittedName>
</protein>
<evidence type="ECO:0000313" key="2">
    <source>
        <dbReference type="Proteomes" id="UP000619170"/>
    </source>
</evidence>
<name>A0ABR9NQ14_9GAMM</name>
<proteinExistence type="predicted"/>
<dbReference type="Gene3D" id="2.180.10.10">
    <property type="entry name" value="RHS repeat-associated core"/>
    <property type="match status" value="1"/>
</dbReference>
<keyword evidence="2" id="KW-1185">Reference proteome</keyword>
<reference evidence="2" key="2">
    <citation type="submission" date="2023-07" db="EMBL/GenBank/DDBJ databases">
        <title>Acinetobacter oleivorans assembled AC1583.</title>
        <authorList>
            <person name="Yeo C.C."/>
        </authorList>
    </citation>
    <scope>NUCLEOTIDE SEQUENCE [LARGE SCALE GENOMIC DNA]</scope>
    <source>
        <strain evidence="2">AC1583</strain>
    </source>
</reference>
<dbReference type="EMBL" id="JADAZL010000047">
    <property type="protein sequence ID" value="MBE2166810.1"/>
    <property type="molecule type" value="Genomic_DNA"/>
</dbReference>
<feature type="non-terminal residue" evidence="1">
    <location>
        <position position="1"/>
    </location>
</feature>
<evidence type="ECO:0000313" key="1">
    <source>
        <dbReference type="EMBL" id="MBE2166810.1"/>
    </source>
</evidence>
<sequence length="108" mass="12247">YQQLVGRGSGEILLFQNALINYDSLNRKISVQDQSFNIHYEYDGNGNIVHMLANYRDAVNAAPKIQDFWYSYDSMNRFTISMGVLNSTAKKVERGNTGIAISYDKLGQ</sequence>
<feature type="non-terminal residue" evidence="1">
    <location>
        <position position="108"/>
    </location>
</feature>
<gene>
    <name evidence="1" type="ORF">IIQ43_20060</name>
</gene>
<accession>A0ABR9NQ14</accession>
<dbReference type="Proteomes" id="UP000619170">
    <property type="component" value="Unassembled WGS sequence"/>
</dbReference>
<comment type="caution">
    <text evidence="1">The sequence shown here is derived from an EMBL/GenBank/DDBJ whole genome shotgun (WGS) entry which is preliminary data.</text>
</comment>